<dbReference type="PROSITE" id="PS00195">
    <property type="entry name" value="GLUTAREDOXIN_1"/>
    <property type="match status" value="1"/>
</dbReference>
<accession>V8NJI1</accession>
<feature type="domain" description="Glutaredoxin" evidence="8">
    <location>
        <begin position="15"/>
        <end position="80"/>
    </location>
</feature>
<evidence type="ECO:0000256" key="7">
    <source>
        <dbReference type="ARBA" id="ARBA00023284"/>
    </source>
</evidence>
<keyword evidence="7" id="KW-0676">Redox-active center</keyword>
<evidence type="ECO:0000256" key="5">
    <source>
        <dbReference type="ARBA" id="ARBA00022982"/>
    </source>
</evidence>
<evidence type="ECO:0000256" key="3">
    <source>
        <dbReference type="ARBA" id="ARBA00013662"/>
    </source>
</evidence>
<dbReference type="GO" id="GO:0015038">
    <property type="term" value="F:glutathione disulfide oxidoreductase activity"/>
    <property type="evidence" value="ECO:0007669"/>
    <property type="project" value="TreeGrafter"/>
</dbReference>
<dbReference type="GO" id="GO:0005739">
    <property type="term" value="C:mitochondrion"/>
    <property type="evidence" value="ECO:0007669"/>
    <property type="project" value="TreeGrafter"/>
</dbReference>
<name>V8NJI1_OPHHA</name>
<comment type="caution">
    <text evidence="9">The sequence shown here is derived from an EMBL/GenBank/DDBJ whole genome shotgun (WGS) entry which is preliminary data.</text>
</comment>
<dbReference type="Gene3D" id="3.40.30.10">
    <property type="entry name" value="Glutaredoxin"/>
    <property type="match status" value="1"/>
</dbReference>
<dbReference type="EMBL" id="AZIM01003446">
    <property type="protein sequence ID" value="ETE62116.1"/>
    <property type="molecule type" value="Genomic_DNA"/>
</dbReference>
<dbReference type="InterPro" id="IPR014025">
    <property type="entry name" value="Glutaredoxin_subgr"/>
</dbReference>
<dbReference type="PANTHER" id="PTHR46185:SF1">
    <property type="entry name" value="GLUTAREDOXIN-1"/>
    <property type="match status" value="1"/>
</dbReference>
<keyword evidence="5" id="KW-0249">Electron transport</keyword>
<dbReference type="InterPro" id="IPR036249">
    <property type="entry name" value="Thioredoxin-like_sf"/>
</dbReference>
<dbReference type="Proteomes" id="UP000018936">
    <property type="component" value="Unassembled WGS sequence"/>
</dbReference>
<dbReference type="NCBIfam" id="TIGR02180">
    <property type="entry name" value="GRX_euk"/>
    <property type="match status" value="1"/>
</dbReference>
<dbReference type="SUPFAM" id="SSF52833">
    <property type="entry name" value="Thioredoxin-like"/>
    <property type="match status" value="1"/>
</dbReference>
<keyword evidence="4" id="KW-0813">Transport</keyword>
<dbReference type="InterPro" id="IPR047185">
    <property type="entry name" value="GLRX1"/>
</dbReference>
<evidence type="ECO:0000256" key="2">
    <source>
        <dbReference type="ARBA" id="ARBA00007787"/>
    </source>
</evidence>
<reference evidence="9 10" key="1">
    <citation type="journal article" date="2013" name="Proc. Natl. Acad. Sci. U.S.A.">
        <title>The king cobra genome reveals dynamic gene evolution and adaptation in the snake venom system.</title>
        <authorList>
            <person name="Vonk F.J."/>
            <person name="Casewell N.R."/>
            <person name="Henkel C.V."/>
            <person name="Heimberg A.M."/>
            <person name="Jansen H.J."/>
            <person name="McCleary R.J."/>
            <person name="Kerkkamp H.M."/>
            <person name="Vos R.A."/>
            <person name="Guerreiro I."/>
            <person name="Calvete J.J."/>
            <person name="Wuster W."/>
            <person name="Woods A.E."/>
            <person name="Logan J.M."/>
            <person name="Harrison R.A."/>
            <person name="Castoe T.A."/>
            <person name="de Koning A.P."/>
            <person name="Pollock D.D."/>
            <person name="Yandell M."/>
            <person name="Calderon D."/>
            <person name="Renjifo C."/>
            <person name="Currier R.B."/>
            <person name="Salgado D."/>
            <person name="Pla D."/>
            <person name="Sanz L."/>
            <person name="Hyder A.S."/>
            <person name="Ribeiro J.M."/>
            <person name="Arntzen J.W."/>
            <person name="van den Thillart G.E."/>
            <person name="Boetzer M."/>
            <person name="Pirovano W."/>
            <person name="Dirks R.P."/>
            <person name="Spaink H.P."/>
            <person name="Duboule D."/>
            <person name="McGlinn E."/>
            <person name="Kini R.M."/>
            <person name="Richardson M.K."/>
        </authorList>
    </citation>
    <scope>NUCLEOTIDE SEQUENCE</scope>
    <source>
        <tissue evidence="9">Blood</tissue>
    </source>
</reference>
<dbReference type="PRINTS" id="PR00160">
    <property type="entry name" value="GLUTAREDOXIN"/>
</dbReference>
<dbReference type="InterPro" id="IPR011767">
    <property type="entry name" value="GLR_AS"/>
</dbReference>
<evidence type="ECO:0000256" key="4">
    <source>
        <dbReference type="ARBA" id="ARBA00022448"/>
    </source>
</evidence>
<dbReference type="Pfam" id="PF00462">
    <property type="entry name" value="Glutaredoxin"/>
    <property type="match status" value="1"/>
</dbReference>
<protein>
    <recommendedName>
        <fullName evidence="3">Glutaredoxin-1</fullName>
    </recommendedName>
</protein>
<sequence>MAQQFVASHIASDKVIVFGKNSCPFCHSALDLLKKLNIKPGHLAFIDLTNQKNMDDIQDYLMQLTGARTVPRIFIGETCIGGFTDLDALNDSGELSNNNYGMEFPCTYRVWD</sequence>
<evidence type="ECO:0000259" key="8">
    <source>
        <dbReference type="Pfam" id="PF00462"/>
    </source>
</evidence>
<keyword evidence="10" id="KW-1185">Reference proteome</keyword>
<dbReference type="InterPro" id="IPR011899">
    <property type="entry name" value="Glutaredoxin_euk/vir"/>
</dbReference>
<keyword evidence="6" id="KW-1015">Disulfide bond</keyword>
<dbReference type="InterPro" id="IPR002109">
    <property type="entry name" value="Glutaredoxin"/>
</dbReference>
<evidence type="ECO:0000256" key="6">
    <source>
        <dbReference type="ARBA" id="ARBA00023157"/>
    </source>
</evidence>
<evidence type="ECO:0000256" key="1">
    <source>
        <dbReference type="ARBA" id="ARBA00002549"/>
    </source>
</evidence>
<dbReference type="CDD" id="cd03419">
    <property type="entry name" value="GRX_GRXh_1_2_like"/>
    <property type="match status" value="1"/>
</dbReference>
<dbReference type="PANTHER" id="PTHR46185">
    <property type="entry name" value="GLUTAREDOXIN-1"/>
    <property type="match status" value="1"/>
</dbReference>
<organism evidence="9 10">
    <name type="scientific">Ophiophagus hannah</name>
    <name type="common">King cobra</name>
    <name type="synonym">Naja hannah</name>
    <dbReference type="NCBI Taxonomy" id="8665"/>
    <lineage>
        <taxon>Eukaryota</taxon>
        <taxon>Metazoa</taxon>
        <taxon>Chordata</taxon>
        <taxon>Craniata</taxon>
        <taxon>Vertebrata</taxon>
        <taxon>Euteleostomi</taxon>
        <taxon>Lepidosauria</taxon>
        <taxon>Squamata</taxon>
        <taxon>Bifurcata</taxon>
        <taxon>Unidentata</taxon>
        <taxon>Episquamata</taxon>
        <taxon>Toxicofera</taxon>
        <taxon>Serpentes</taxon>
        <taxon>Colubroidea</taxon>
        <taxon>Elapidae</taxon>
        <taxon>Elapinae</taxon>
        <taxon>Ophiophagus</taxon>
    </lineage>
</organism>
<dbReference type="OrthoDB" id="418495at2759"/>
<dbReference type="AlphaFoldDB" id="V8NJI1"/>
<dbReference type="PROSITE" id="PS51354">
    <property type="entry name" value="GLUTAREDOXIN_2"/>
    <property type="match status" value="1"/>
</dbReference>
<comment type="function">
    <text evidence="1">Has a glutathione-disulfide oxidoreductase activity in the presence of NADPH and glutathione reductase. Reduces low molecular weight disulfides and proteins.</text>
</comment>
<proteinExistence type="inferred from homology"/>
<evidence type="ECO:0000313" key="10">
    <source>
        <dbReference type="Proteomes" id="UP000018936"/>
    </source>
</evidence>
<gene>
    <name evidence="9" type="primary">GLRX</name>
    <name evidence="9" type="ORF">L345_12129</name>
</gene>
<comment type="similarity">
    <text evidence="2">Belongs to the glutaredoxin family.</text>
</comment>
<evidence type="ECO:0000313" key="9">
    <source>
        <dbReference type="EMBL" id="ETE62116.1"/>
    </source>
</evidence>